<dbReference type="Proteomes" id="UP000298073">
    <property type="component" value="Unassembled WGS sequence"/>
</dbReference>
<organism evidence="2 3">
    <name type="scientific">Bacteroides acidifaciens</name>
    <dbReference type="NCBI Taxonomy" id="85831"/>
    <lineage>
        <taxon>Bacteria</taxon>
        <taxon>Pseudomonadati</taxon>
        <taxon>Bacteroidota</taxon>
        <taxon>Bacteroidia</taxon>
        <taxon>Bacteroidales</taxon>
        <taxon>Bacteroidaceae</taxon>
        <taxon>Bacteroides</taxon>
    </lineage>
</organism>
<proteinExistence type="predicted"/>
<sequence>MKGRLHFPWVVSLRVQAAGGNVNNGTNAGASNSTANNAASTTNANYSSPLYFGKEIKATGK</sequence>
<name>A0A7K3MPB5_9BACE</name>
<feature type="region of interest" description="Disordered" evidence="1">
    <location>
        <begin position="21"/>
        <end position="47"/>
    </location>
</feature>
<protein>
    <submittedName>
        <fullName evidence="2">Uncharacterized protein</fullName>
    </submittedName>
</protein>
<comment type="caution">
    <text evidence="2">The sequence shown here is derived from an EMBL/GenBank/DDBJ whole genome shotgun (WGS) entry which is preliminary data.</text>
</comment>
<dbReference type="EMBL" id="SPPV01000043">
    <property type="protein sequence ID" value="TFU46726.1"/>
    <property type="molecule type" value="Genomic_DNA"/>
</dbReference>
<reference evidence="2 3" key="1">
    <citation type="submission" date="2019-03" db="EMBL/GenBank/DDBJ databases">
        <title>Diversity of the mouse oral microbiome.</title>
        <authorList>
            <person name="Joseph S."/>
            <person name="Aduse-Opoku J."/>
            <person name="Curtis M."/>
            <person name="Wade W."/>
            <person name="Hashim A."/>
        </authorList>
    </citation>
    <scope>NUCLEOTIDE SEQUENCE [LARGE SCALE GENOMIC DNA]</scope>
    <source>
        <strain evidence="2 3">P2318</strain>
    </source>
</reference>
<evidence type="ECO:0000313" key="2">
    <source>
        <dbReference type="EMBL" id="TFU46726.1"/>
    </source>
</evidence>
<gene>
    <name evidence="2" type="ORF">E4T97_16045</name>
</gene>
<evidence type="ECO:0000256" key="1">
    <source>
        <dbReference type="SAM" id="MobiDB-lite"/>
    </source>
</evidence>
<accession>A0A7K3MPB5</accession>
<feature type="compositionally biased region" description="Low complexity" evidence="1">
    <location>
        <begin position="21"/>
        <end position="45"/>
    </location>
</feature>
<evidence type="ECO:0000313" key="3">
    <source>
        <dbReference type="Proteomes" id="UP000298073"/>
    </source>
</evidence>
<dbReference type="RefSeq" id="WP_135038924.1">
    <property type="nucleotide sequence ID" value="NZ_CABIXU010000018.1"/>
</dbReference>
<dbReference type="AlphaFoldDB" id="A0A7K3MPB5"/>